<dbReference type="Pfam" id="PF00069">
    <property type="entry name" value="Pkinase"/>
    <property type="match status" value="1"/>
</dbReference>
<dbReference type="GO" id="GO:0005524">
    <property type="term" value="F:ATP binding"/>
    <property type="evidence" value="ECO:0007669"/>
    <property type="project" value="UniProtKB-UniRule"/>
</dbReference>
<evidence type="ECO:0000256" key="5">
    <source>
        <dbReference type="PROSITE-ProRule" id="PRU00339"/>
    </source>
</evidence>
<evidence type="ECO:0000313" key="10">
    <source>
        <dbReference type="Proteomes" id="UP000316921"/>
    </source>
</evidence>
<keyword evidence="3 9" id="KW-0418">Kinase</keyword>
<dbReference type="InterPro" id="IPR011009">
    <property type="entry name" value="Kinase-like_dom_sf"/>
</dbReference>
<dbReference type="KEGG" id="pbap:Pla133_13040"/>
<keyword evidence="1 9" id="KW-0808">Transferase</keyword>
<dbReference type="PROSITE" id="PS50011">
    <property type="entry name" value="PROTEIN_KINASE_DOM"/>
    <property type="match status" value="1"/>
</dbReference>
<dbReference type="EMBL" id="CP036287">
    <property type="protein sequence ID" value="QDU66238.1"/>
    <property type="molecule type" value="Genomic_DNA"/>
</dbReference>
<accession>A0A518BGX1</accession>
<evidence type="ECO:0000259" key="8">
    <source>
        <dbReference type="PROSITE" id="PS50011"/>
    </source>
</evidence>
<feature type="binding site" evidence="6">
    <location>
        <position position="114"/>
    </location>
    <ligand>
        <name>ATP</name>
        <dbReference type="ChEBI" id="CHEBI:30616"/>
    </ligand>
</feature>
<dbReference type="PROSITE" id="PS00107">
    <property type="entry name" value="PROTEIN_KINASE_ATP"/>
    <property type="match status" value="1"/>
</dbReference>
<sequence>MLDEPNHTPEPPSGPPTDRVGRSLLEAAALDGPKQQAYLASLDEASPGLAAEVRELLPFLEQYERQMELRPAPEPEAGDLVGGYRLVQVLGEGGFGRVWRAQTTAEGMPDVALKLIKAGTDTAAVLRRFRRERDVLAQLGHSGIASIKDAGRSDGGRPYLVMELVDGPEITAYVRQAELQPAATLALFVRVCRAVEHAHDRGILHRDLKPSNVLVLEEDGEPRPKVIDFGIASVLAADDDPGASRTEDGRRIGSPLWMSPEQAGVGGAAVDARSDVFALGRLLHCLLVGSPAVDLGNVPSGLEFEALEDLFMRDAPSPRREARVRGVDPVPKALDAIVRRASATHHDHRYPSAQELREDVERYLAGELVLAAPPGIVKQSGYWLRRHRAALIPAAALLLGLAGVLASAEHGRALSREANKRLEATVSFQASLLDNLEGAALAPALEGELLEQLAVRLPPSPDREMLLAAVERAIDPVALARSVIARGVLDPVQALIEAELGSGRAETAQLAVSMIEARRRFGLDFERGELAEQALGLIEAVYGANSAETRNVLLELANVARRSGELERARTYFERLRSFGGNLGADTRRAGTYGLAQVWIDEGRPDKAEPALLELLAELEAPGIDPNRQTVNAWVSLAAVYEGRLDHPRALEAYERAVELVTEGHLASDFPGRGPEIGLARTRSALGDLEGARVLLEEIVEDLCQTLGVEDDRTTIALSSLARARQATADFAGALEAMDRASLGHEARATAGHPTSLQLRAERVQLLATLGRCEEALALCDASLELAHLNLPVGHEVTAKLLLRRVVALAGLAQLDEALAALDASLAIYEARFAPGHAKLVEPYALAAQLFEGLDAMRPDQGFGERARVYRELLE</sequence>
<dbReference type="EC" id="2.7.11.1" evidence="9"/>
<dbReference type="InterPro" id="IPR019734">
    <property type="entry name" value="TPR_rpt"/>
</dbReference>
<evidence type="ECO:0000256" key="7">
    <source>
        <dbReference type="SAM" id="MobiDB-lite"/>
    </source>
</evidence>
<dbReference type="SMART" id="SM00028">
    <property type="entry name" value="TPR"/>
    <property type="match status" value="4"/>
</dbReference>
<dbReference type="InterPro" id="IPR008271">
    <property type="entry name" value="Ser/Thr_kinase_AS"/>
</dbReference>
<feature type="region of interest" description="Disordered" evidence="7">
    <location>
        <begin position="1"/>
        <end position="22"/>
    </location>
</feature>
<dbReference type="SMART" id="SM00220">
    <property type="entry name" value="S_TKc"/>
    <property type="match status" value="1"/>
</dbReference>
<dbReference type="Gene3D" id="1.25.40.10">
    <property type="entry name" value="Tetratricopeptide repeat domain"/>
    <property type="match status" value="2"/>
</dbReference>
<dbReference type="PANTHER" id="PTHR43289:SF6">
    <property type="entry name" value="SERINE_THREONINE-PROTEIN KINASE NEKL-3"/>
    <property type="match status" value="1"/>
</dbReference>
<dbReference type="Gene3D" id="3.30.200.20">
    <property type="entry name" value="Phosphorylase Kinase, domain 1"/>
    <property type="match status" value="1"/>
</dbReference>
<dbReference type="RefSeq" id="WP_145063594.1">
    <property type="nucleotide sequence ID" value="NZ_CP036296.1"/>
</dbReference>
<dbReference type="PROSITE" id="PS50005">
    <property type="entry name" value="TPR"/>
    <property type="match status" value="1"/>
</dbReference>
<dbReference type="Gene3D" id="1.10.510.10">
    <property type="entry name" value="Transferase(Phosphotransferase) domain 1"/>
    <property type="match status" value="1"/>
</dbReference>
<name>A0A518BGX1_9BACT</name>
<organism evidence="9 10">
    <name type="scientific">Engelhardtia mirabilis</name>
    <dbReference type="NCBI Taxonomy" id="2528011"/>
    <lineage>
        <taxon>Bacteria</taxon>
        <taxon>Pseudomonadati</taxon>
        <taxon>Planctomycetota</taxon>
        <taxon>Planctomycetia</taxon>
        <taxon>Planctomycetia incertae sedis</taxon>
        <taxon>Engelhardtia</taxon>
    </lineage>
</organism>
<dbReference type="Proteomes" id="UP000316921">
    <property type="component" value="Chromosome"/>
</dbReference>
<evidence type="ECO:0000256" key="6">
    <source>
        <dbReference type="PROSITE-ProRule" id="PRU10141"/>
    </source>
</evidence>
<dbReference type="InterPro" id="IPR011990">
    <property type="entry name" value="TPR-like_helical_dom_sf"/>
</dbReference>
<keyword evidence="2 6" id="KW-0547">Nucleotide-binding</keyword>
<keyword evidence="4 6" id="KW-0067">ATP-binding</keyword>
<proteinExistence type="predicted"/>
<evidence type="ECO:0000256" key="1">
    <source>
        <dbReference type="ARBA" id="ARBA00022679"/>
    </source>
</evidence>
<feature type="repeat" description="TPR" evidence="5">
    <location>
        <begin position="631"/>
        <end position="664"/>
    </location>
</feature>
<dbReference type="GO" id="GO:0004674">
    <property type="term" value="F:protein serine/threonine kinase activity"/>
    <property type="evidence" value="ECO:0007669"/>
    <property type="project" value="UniProtKB-EC"/>
</dbReference>
<evidence type="ECO:0000256" key="3">
    <source>
        <dbReference type="ARBA" id="ARBA00022777"/>
    </source>
</evidence>
<dbReference type="SUPFAM" id="SSF56112">
    <property type="entry name" value="Protein kinase-like (PK-like)"/>
    <property type="match status" value="1"/>
</dbReference>
<evidence type="ECO:0000256" key="2">
    <source>
        <dbReference type="ARBA" id="ARBA00022741"/>
    </source>
</evidence>
<keyword evidence="10" id="KW-1185">Reference proteome</keyword>
<dbReference type="PROSITE" id="PS00108">
    <property type="entry name" value="PROTEIN_KINASE_ST"/>
    <property type="match status" value="1"/>
</dbReference>
<reference evidence="9 10" key="1">
    <citation type="submission" date="2019-02" db="EMBL/GenBank/DDBJ databases">
        <title>Deep-cultivation of Planctomycetes and their phenomic and genomic characterization uncovers novel biology.</title>
        <authorList>
            <person name="Wiegand S."/>
            <person name="Jogler M."/>
            <person name="Boedeker C."/>
            <person name="Pinto D."/>
            <person name="Vollmers J."/>
            <person name="Rivas-Marin E."/>
            <person name="Kohn T."/>
            <person name="Peeters S.H."/>
            <person name="Heuer A."/>
            <person name="Rast P."/>
            <person name="Oberbeckmann S."/>
            <person name="Bunk B."/>
            <person name="Jeske O."/>
            <person name="Meyerdierks A."/>
            <person name="Storesund J.E."/>
            <person name="Kallscheuer N."/>
            <person name="Luecker S."/>
            <person name="Lage O.M."/>
            <person name="Pohl T."/>
            <person name="Merkel B.J."/>
            <person name="Hornburger P."/>
            <person name="Mueller R.-W."/>
            <person name="Bruemmer F."/>
            <person name="Labrenz M."/>
            <person name="Spormann A.M."/>
            <person name="Op den Camp H."/>
            <person name="Overmann J."/>
            <person name="Amann R."/>
            <person name="Jetten M.S.M."/>
            <person name="Mascher T."/>
            <person name="Medema M.H."/>
            <person name="Devos D.P."/>
            <person name="Kaster A.-K."/>
            <person name="Ovreas L."/>
            <person name="Rohde M."/>
            <person name="Galperin M.Y."/>
            <person name="Jogler C."/>
        </authorList>
    </citation>
    <scope>NUCLEOTIDE SEQUENCE [LARGE SCALE GENOMIC DNA]</scope>
    <source>
        <strain evidence="9 10">Pla133</strain>
    </source>
</reference>
<dbReference type="SUPFAM" id="SSF48452">
    <property type="entry name" value="TPR-like"/>
    <property type="match status" value="1"/>
</dbReference>
<gene>
    <name evidence="9" type="primary">pknB_16</name>
    <name evidence="9" type="ORF">Pla133_13040</name>
</gene>
<evidence type="ECO:0000313" key="9">
    <source>
        <dbReference type="EMBL" id="QDU66238.1"/>
    </source>
</evidence>
<dbReference type="InterPro" id="IPR017441">
    <property type="entry name" value="Protein_kinase_ATP_BS"/>
</dbReference>
<dbReference type="InterPro" id="IPR000719">
    <property type="entry name" value="Prot_kinase_dom"/>
</dbReference>
<protein>
    <submittedName>
        <fullName evidence="9">Serine/threonine-protein kinase PknB</fullName>
        <ecNumber evidence="9">2.7.11.1</ecNumber>
    </submittedName>
</protein>
<dbReference type="CDD" id="cd14014">
    <property type="entry name" value="STKc_PknB_like"/>
    <property type="match status" value="1"/>
</dbReference>
<dbReference type="PANTHER" id="PTHR43289">
    <property type="entry name" value="MITOGEN-ACTIVATED PROTEIN KINASE KINASE KINASE 20-RELATED"/>
    <property type="match status" value="1"/>
</dbReference>
<evidence type="ECO:0000256" key="4">
    <source>
        <dbReference type="ARBA" id="ARBA00022840"/>
    </source>
</evidence>
<feature type="domain" description="Protein kinase" evidence="8">
    <location>
        <begin position="84"/>
        <end position="364"/>
    </location>
</feature>
<keyword evidence="5" id="KW-0802">TPR repeat</keyword>
<dbReference type="AlphaFoldDB" id="A0A518BGX1"/>